<dbReference type="GO" id="GO:0000340">
    <property type="term" value="F:RNA 7-methylguanosine cap binding"/>
    <property type="evidence" value="ECO:0007669"/>
    <property type="project" value="TreeGrafter"/>
</dbReference>
<dbReference type="GeneID" id="14885867"/>
<evidence type="ECO:0000256" key="2">
    <source>
        <dbReference type="ARBA" id="ARBA00022540"/>
    </source>
</evidence>
<evidence type="ECO:0000256" key="5">
    <source>
        <dbReference type="ARBA" id="ARBA00022917"/>
    </source>
</evidence>
<keyword evidence="4 6" id="KW-0694">RNA-binding</keyword>
<dbReference type="GO" id="GO:0006417">
    <property type="term" value="P:regulation of translation"/>
    <property type="evidence" value="ECO:0007669"/>
    <property type="project" value="UniProtKB-KW"/>
</dbReference>
<name>A0A0A1TZ43_ENTIV</name>
<dbReference type="InterPro" id="IPR023398">
    <property type="entry name" value="TIF_eIF4e-like"/>
</dbReference>
<dbReference type="InterPro" id="IPR001040">
    <property type="entry name" value="TIF_eIF_4E"/>
</dbReference>
<evidence type="ECO:0000256" key="3">
    <source>
        <dbReference type="ARBA" id="ARBA00022845"/>
    </source>
</evidence>
<dbReference type="Gene3D" id="3.30.760.10">
    <property type="entry name" value="RNA Cap, Translation Initiation Factor Eif4e"/>
    <property type="match status" value="1"/>
</dbReference>
<dbReference type="SUPFAM" id="SSF55418">
    <property type="entry name" value="eIF4e-like"/>
    <property type="match status" value="1"/>
</dbReference>
<evidence type="ECO:0000256" key="6">
    <source>
        <dbReference type="RuleBase" id="RU004374"/>
    </source>
</evidence>
<dbReference type="Pfam" id="PF01652">
    <property type="entry name" value="IF4E"/>
    <property type="match status" value="1"/>
</dbReference>
<dbReference type="PANTHER" id="PTHR11960">
    <property type="entry name" value="EUKARYOTIC TRANSLATION INITIATION FACTOR 4E RELATED"/>
    <property type="match status" value="1"/>
</dbReference>
<keyword evidence="8" id="KW-1185">Reference proteome</keyword>
<proteinExistence type="inferred from homology"/>
<evidence type="ECO:0000313" key="7">
    <source>
        <dbReference type="EMBL" id="ELP86845.1"/>
    </source>
</evidence>
<dbReference type="GO" id="GO:0003743">
    <property type="term" value="F:translation initiation factor activity"/>
    <property type="evidence" value="ECO:0007669"/>
    <property type="project" value="UniProtKB-KW"/>
</dbReference>
<evidence type="ECO:0000313" key="8">
    <source>
        <dbReference type="Proteomes" id="UP000014680"/>
    </source>
</evidence>
<accession>A0A0A1TZ43</accession>
<dbReference type="RefSeq" id="XP_004253616.1">
    <property type="nucleotide sequence ID" value="XM_004253568.1"/>
</dbReference>
<comment type="similarity">
    <text evidence="1 6">Belongs to the eukaryotic initiation factor 4E family.</text>
</comment>
<dbReference type="GO" id="GO:0016281">
    <property type="term" value="C:eukaryotic translation initiation factor 4F complex"/>
    <property type="evidence" value="ECO:0007669"/>
    <property type="project" value="TreeGrafter"/>
</dbReference>
<dbReference type="OMA" id="CANEGKW"/>
<dbReference type="OrthoDB" id="590761at2759"/>
<organism evidence="7 8">
    <name type="scientific">Entamoeba invadens IP1</name>
    <dbReference type="NCBI Taxonomy" id="370355"/>
    <lineage>
        <taxon>Eukaryota</taxon>
        <taxon>Amoebozoa</taxon>
        <taxon>Evosea</taxon>
        <taxon>Archamoebae</taxon>
        <taxon>Mastigamoebida</taxon>
        <taxon>Entamoebidae</taxon>
        <taxon>Entamoeba</taxon>
    </lineage>
</organism>
<sequence length="182" mass="20827">MTKAKEIIPLHLLQTGWTYWFDPGTNQVFSTSGVTATPIFNVHSVEEFWGLYDSLEKQTTLPKGIDSFFFRKDVEPKTTENGGKLVFNMPVNTPEKAEVAEDVWLRLMLTCIGETFEHREKINGVSFSLRSFAKIFVWMSTDSESELREIVGFVKNTLDLPRDIDFHFFAHKGGSVIIKELN</sequence>
<protein>
    <submittedName>
        <fullName evidence="7">Eukaryotic translation initiation factor 4E, putative</fullName>
    </submittedName>
</protein>
<evidence type="ECO:0000256" key="4">
    <source>
        <dbReference type="ARBA" id="ARBA00022884"/>
    </source>
</evidence>
<keyword evidence="2 6" id="KW-0396">Initiation factor</keyword>
<gene>
    <name evidence="7" type="ORF">EIN_043930</name>
</gene>
<reference evidence="7 8" key="1">
    <citation type="submission" date="2012-10" db="EMBL/GenBank/DDBJ databases">
        <authorList>
            <person name="Zafar N."/>
            <person name="Inman J."/>
            <person name="Hall N."/>
            <person name="Lorenzi H."/>
            <person name="Caler E."/>
        </authorList>
    </citation>
    <scope>NUCLEOTIDE SEQUENCE [LARGE SCALE GENOMIC DNA]</scope>
    <source>
        <strain evidence="7 8">IP1</strain>
    </source>
</reference>
<dbReference type="VEuPathDB" id="AmoebaDB:EIN_043930"/>
<dbReference type="EMBL" id="KB206902">
    <property type="protein sequence ID" value="ELP86845.1"/>
    <property type="molecule type" value="Genomic_DNA"/>
</dbReference>
<keyword evidence="3" id="KW-0810">Translation regulation</keyword>
<evidence type="ECO:0000256" key="1">
    <source>
        <dbReference type="ARBA" id="ARBA00009860"/>
    </source>
</evidence>
<keyword evidence="5 6" id="KW-0648">Protein biosynthesis</keyword>
<dbReference type="PANTHER" id="PTHR11960:SF8">
    <property type="entry name" value="EUKARYOTIC TRANSLATION INITIATION FACTOR 4E1-RELATED"/>
    <property type="match status" value="1"/>
</dbReference>
<dbReference type="AlphaFoldDB" id="A0A0A1TZ43"/>
<dbReference type="Proteomes" id="UP000014680">
    <property type="component" value="Unassembled WGS sequence"/>
</dbReference>
<dbReference type="KEGG" id="eiv:EIN_043930"/>